<comment type="caution">
    <text evidence="14">The sequence shown here is derived from an EMBL/GenBank/DDBJ whole genome shotgun (WGS) entry which is preliminary data.</text>
</comment>
<keyword evidence="3 10" id="KW-0540">Nuclease</keyword>
<dbReference type="RefSeq" id="WP_098735654.1">
    <property type="nucleotide sequence ID" value="NZ_PDKW01000039.1"/>
</dbReference>
<sequence>MPRGPRALARWAVACALPALVLFALPVTADAAPTACPAHYAGAVAPDLINSKLAAKTRELCYSAFAVLHSGVTRTPLYAVEHLTRDSVAAAKGLERPEASAFHAETALPPDERSELADFKRSGYDRGHLAPNGDMPTPKAQQESFTLANMIPQVGESNRGIWSAIEGATRHLANTRGEIYVVTGPVFQGTNLQRIGGRVLVPTHVFKAIYDPRRREAAAYLVPNAPGNDYQRIPIAQLEEVTGIAVFPGIPAAAKSTVLALPEPQAPGRGRKKDEPGFAENDVLKFLKELMR</sequence>
<feature type="active site" description="Proton acceptor" evidence="8">
    <location>
        <position position="128"/>
    </location>
</feature>
<dbReference type="GO" id="GO:0004521">
    <property type="term" value="F:RNA endonuclease activity"/>
    <property type="evidence" value="ECO:0007669"/>
    <property type="project" value="TreeGrafter"/>
</dbReference>
<dbReference type="PANTHER" id="PTHR13966">
    <property type="entry name" value="ENDONUCLEASE RELATED"/>
    <property type="match status" value="1"/>
</dbReference>
<gene>
    <name evidence="14" type="ORF">CRT60_06625</name>
</gene>
<dbReference type="InterPro" id="IPR018524">
    <property type="entry name" value="DNA/RNA_endonuclease_AS"/>
</dbReference>
<dbReference type="EMBL" id="PDKW01000039">
    <property type="protein sequence ID" value="PGH57662.1"/>
    <property type="molecule type" value="Genomic_DNA"/>
</dbReference>
<dbReference type="InterPro" id="IPR044925">
    <property type="entry name" value="His-Me_finger_sf"/>
</dbReference>
<proteinExistence type="inferred from homology"/>
<evidence type="ECO:0000256" key="1">
    <source>
        <dbReference type="ARBA" id="ARBA00001946"/>
    </source>
</evidence>
<comment type="cofactor">
    <cofactor evidence="1 10">
        <name>Mg(2+)</name>
        <dbReference type="ChEBI" id="CHEBI:18420"/>
    </cofactor>
</comment>
<evidence type="ECO:0000256" key="2">
    <source>
        <dbReference type="ARBA" id="ARBA00010052"/>
    </source>
</evidence>
<dbReference type="SMART" id="SM00477">
    <property type="entry name" value="NUC"/>
    <property type="match status" value="1"/>
</dbReference>
<dbReference type="Pfam" id="PF01223">
    <property type="entry name" value="Endonuclease_NS"/>
    <property type="match status" value="1"/>
</dbReference>
<evidence type="ECO:0000256" key="3">
    <source>
        <dbReference type="ARBA" id="ARBA00022722"/>
    </source>
</evidence>
<feature type="domain" description="ENPP1-3/EXOG-like endonuclease/phosphodiesterase" evidence="12">
    <location>
        <begin position="62"/>
        <end position="253"/>
    </location>
</feature>
<evidence type="ECO:0000256" key="10">
    <source>
        <dbReference type="RuleBase" id="RU366055"/>
    </source>
</evidence>
<keyword evidence="6 10" id="KW-0378">Hydrolase</keyword>
<name>A0A2B8BJU0_9PROT</name>
<evidence type="ECO:0000313" key="15">
    <source>
        <dbReference type="Proteomes" id="UP000225379"/>
    </source>
</evidence>
<evidence type="ECO:0000259" key="13">
    <source>
        <dbReference type="SMART" id="SM00892"/>
    </source>
</evidence>
<comment type="similarity">
    <text evidence="2 10">Belongs to the DNA/RNA non-specific endonuclease family.</text>
</comment>
<dbReference type="GO" id="GO:0003676">
    <property type="term" value="F:nucleic acid binding"/>
    <property type="evidence" value="ECO:0007669"/>
    <property type="project" value="InterPro"/>
</dbReference>
<evidence type="ECO:0000256" key="6">
    <source>
        <dbReference type="ARBA" id="ARBA00022801"/>
    </source>
</evidence>
<dbReference type="OrthoDB" id="9811262at2"/>
<keyword evidence="7" id="KW-0460">Magnesium</keyword>
<dbReference type="SUPFAM" id="SSF54060">
    <property type="entry name" value="His-Me finger endonucleases"/>
    <property type="match status" value="1"/>
</dbReference>
<feature type="domain" description="DNA/RNA non-specific endonuclease/pyrophosphatase/phosphodiesterase" evidence="13">
    <location>
        <begin position="61"/>
        <end position="253"/>
    </location>
</feature>
<dbReference type="EC" id="3.1.30.-" evidence="10"/>
<dbReference type="InterPro" id="IPR020821">
    <property type="entry name" value="ENPP1-3/EXOG-like_nuc-like"/>
</dbReference>
<keyword evidence="5 10" id="KW-0255">Endonuclease</keyword>
<feature type="signal peptide" evidence="11">
    <location>
        <begin position="1"/>
        <end position="31"/>
    </location>
</feature>
<keyword evidence="15" id="KW-1185">Reference proteome</keyword>
<dbReference type="GO" id="GO:0000014">
    <property type="term" value="F:single-stranded DNA endodeoxyribonuclease activity"/>
    <property type="evidence" value="ECO:0007669"/>
    <property type="project" value="TreeGrafter"/>
</dbReference>
<dbReference type="PANTHER" id="PTHR13966:SF5">
    <property type="entry name" value="ENDONUCLEASE G, MITOCHONDRIAL"/>
    <property type="match status" value="1"/>
</dbReference>
<dbReference type="Proteomes" id="UP000225379">
    <property type="component" value="Unassembled WGS sequence"/>
</dbReference>
<dbReference type="PROSITE" id="PS01070">
    <property type="entry name" value="NUCLEASE_NON_SPEC"/>
    <property type="match status" value="1"/>
</dbReference>
<dbReference type="Gene3D" id="3.40.570.10">
    <property type="entry name" value="Extracellular Endonuclease, subunit A"/>
    <property type="match status" value="1"/>
</dbReference>
<dbReference type="InterPro" id="IPR001604">
    <property type="entry name" value="Endo_G_ENPP1-like_dom"/>
</dbReference>
<dbReference type="AlphaFoldDB" id="A0A2B8BJU0"/>
<dbReference type="InterPro" id="IPR044929">
    <property type="entry name" value="DNA/RNA_non-sp_Endonuclease_sf"/>
</dbReference>
<evidence type="ECO:0000256" key="8">
    <source>
        <dbReference type="PIRSR" id="PIRSR640255-1"/>
    </source>
</evidence>
<evidence type="ECO:0000256" key="5">
    <source>
        <dbReference type="ARBA" id="ARBA00022759"/>
    </source>
</evidence>
<evidence type="ECO:0000256" key="7">
    <source>
        <dbReference type="ARBA" id="ARBA00022842"/>
    </source>
</evidence>
<reference evidence="15" key="1">
    <citation type="submission" date="2017-10" db="EMBL/GenBank/DDBJ databases">
        <authorList>
            <person name="Kravchenko I.K."/>
            <person name="Grouzdev D.S."/>
        </authorList>
    </citation>
    <scope>NUCLEOTIDE SEQUENCE [LARGE SCALE GENOMIC DNA]</scope>
    <source>
        <strain evidence="15">B2</strain>
    </source>
</reference>
<keyword evidence="11" id="KW-0732">Signal</keyword>
<organism evidence="14 15">
    <name type="scientific">Azospirillum palustre</name>
    <dbReference type="NCBI Taxonomy" id="2044885"/>
    <lineage>
        <taxon>Bacteria</taxon>
        <taxon>Pseudomonadati</taxon>
        <taxon>Pseudomonadota</taxon>
        <taxon>Alphaproteobacteria</taxon>
        <taxon>Rhodospirillales</taxon>
        <taxon>Azospirillaceae</taxon>
        <taxon>Azospirillum</taxon>
    </lineage>
</organism>
<dbReference type="GO" id="GO:0046872">
    <property type="term" value="F:metal ion binding"/>
    <property type="evidence" value="ECO:0007669"/>
    <property type="project" value="UniProtKB-KW"/>
</dbReference>
<dbReference type="InterPro" id="IPR040255">
    <property type="entry name" value="Non-specific_endonuclease"/>
</dbReference>
<evidence type="ECO:0000256" key="9">
    <source>
        <dbReference type="PIRSR" id="PIRSR640255-2"/>
    </source>
</evidence>
<accession>A0A2B8BJU0</accession>
<keyword evidence="4 9" id="KW-0479">Metal-binding</keyword>
<evidence type="ECO:0000256" key="11">
    <source>
        <dbReference type="SAM" id="SignalP"/>
    </source>
</evidence>
<feature type="binding site" evidence="9">
    <location>
        <position position="158"/>
    </location>
    <ligand>
        <name>Mg(2+)</name>
        <dbReference type="ChEBI" id="CHEBI:18420"/>
        <note>catalytic</note>
    </ligand>
</feature>
<protein>
    <recommendedName>
        <fullName evidence="10">Endonuclease</fullName>
        <ecNumber evidence="10">3.1.30.-</ecNumber>
    </recommendedName>
</protein>
<evidence type="ECO:0000256" key="4">
    <source>
        <dbReference type="ARBA" id="ARBA00022723"/>
    </source>
</evidence>
<evidence type="ECO:0000259" key="12">
    <source>
        <dbReference type="SMART" id="SM00477"/>
    </source>
</evidence>
<evidence type="ECO:0000313" key="14">
    <source>
        <dbReference type="EMBL" id="PGH57662.1"/>
    </source>
</evidence>
<feature type="chain" id="PRO_5018333074" description="Endonuclease" evidence="11">
    <location>
        <begin position="32"/>
        <end position="292"/>
    </location>
</feature>
<dbReference type="SMART" id="SM00892">
    <property type="entry name" value="Endonuclease_NS"/>
    <property type="match status" value="1"/>
</dbReference>